<dbReference type="PANTHER" id="PTHR28064">
    <property type="entry name" value="INNER KINETOCHORE SUBUNIT NKP2"/>
    <property type="match status" value="1"/>
</dbReference>
<dbReference type="GeneID" id="66061559"/>
<organism evidence="1 4">
    <name type="scientific">Ustilaginoidea virens</name>
    <name type="common">Rice false smut fungus</name>
    <name type="synonym">Villosiclava virens</name>
    <dbReference type="NCBI Taxonomy" id="1159556"/>
    <lineage>
        <taxon>Eukaryota</taxon>
        <taxon>Fungi</taxon>
        <taxon>Dikarya</taxon>
        <taxon>Ascomycota</taxon>
        <taxon>Pezizomycotina</taxon>
        <taxon>Sordariomycetes</taxon>
        <taxon>Hypocreomycetidae</taxon>
        <taxon>Hypocreales</taxon>
        <taxon>Clavicipitaceae</taxon>
        <taxon>Ustilaginoidea</taxon>
    </lineage>
</organism>
<dbReference type="PANTHER" id="PTHR28064:SF1">
    <property type="entry name" value="INNER KINETOCHORE SUBUNIT NKP2"/>
    <property type="match status" value="1"/>
</dbReference>
<dbReference type="Proteomes" id="UP000054053">
    <property type="component" value="Unassembled WGS sequence"/>
</dbReference>
<keyword evidence="3" id="KW-1185">Reference proteome</keyword>
<dbReference type="AlphaFoldDB" id="A0A063BT11"/>
<name>A0A063BT11_USTVR</name>
<evidence type="ECO:0000313" key="1">
    <source>
        <dbReference type="EMBL" id="GAO16655.1"/>
    </source>
</evidence>
<reference evidence="1" key="1">
    <citation type="journal article" date="2016" name="Genome Announc.">
        <title>Genome Sequence of Ustilaginoidea virens IPU010, a Rice Pathogenic Fungus Causing False Smut.</title>
        <authorList>
            <person name="Kumagai T."/>
            <person name="Ishii T."/>
            <person name="Terai G."/>
            <person name="Umemura M."/>
            <person name="Machida M."/>
            <person name="Asai K."/>
        </authorList>
    </citation>
    <scope>NUCLEOTIDE SEQUENCE [LARGE SCALE GENOMIC DNA]</scope>
    <source>
        <strain evidence="1">IPU010</strain>
    </source>
</reference>
<evidence type="ECO:0000313" key="3">
    <source>
        <dbReference type="Proteomes" id="UP000027002"/>
    </source>
</evidence>
<dbReference type="STRING" id="1159556.A0A063BT11"/>
<dbReference type="OrthoDB" id="2311687at2759"/>
<dbReference type="InterPro" id="IPR018565">
    <property type="entry name" value="Nkp2/Cnl2"/>
</dbReference>
<dbReference type="EMBL" id="CP072753">
    <property type="protein sequence ID" value="QUC16540.1"/>
    <property type="molecule type" value="Genomic_DNA"/>
</dbReference>
<accession>A0A063BT11</accession>
<dbReference type="EMBL" id="BBTG02000005">
    <property type="protein sequence ID" value="GAO16655.1"/>
    <property type="molecule type" value="Genomic_DNA"/>
</dbReference>
<dbReference type="RefSeq" id="XP_042994213.1">
    <property type="nucleotide sequence ID" value="XM_043138279.1"/>
</dbReference>
<dbReference type="Proteomes" id="UP000027002">
    <property type="component" value="Chromosome 1"/>
</dbReference>
<evidence type="ECO:0000313" key="2">
    <source>
        <dbReference type="EMBL" id="QUC16540.1"/>
    </source>
</evidence>
<proteinExistence type="predicted"/>
<reference evidence="4" key="2">
    <citation type="journal article" date="2016" name="Genome Announc.">
        <title>Genome sequence of Ustilaginoidea virens IPU010, a rice pathogenic fungus causing false smut.</title>
        <authorList>
            <person name="Kumagai T."/>
            <person name="Ishii T."/>
            <person name="Terai G."/>
            <person name="Umemura M."/>
            <person name="Machida M."/>
            <person name="Asai K."/>
        </authorList>
    </citation>
    <scope>NUCLEOTIDE SEQUENCE [LARGE SCALE GENOMIC DNA]</scope>
    <source>
        <strain evidence="4">IPU010</strain>
    </source>
</reference>
<dbReference type="GO" id="GO:0031511">
    <property type="term" value="C:Mis6-Sim4 complex"/>
    <property type="evidence" value="ECO:0007669"/>
    <property type="project" value="TreeGrafter"/>
</dbReference>
<dbReference type="GO" id="GO:0007059">
    <property type="term" value="P:chromosome segregation"/>
    <property type="evidence" value="ECO:0007669"/>
    <property type="project" value="TreeGrafter"/>
</dbReference>
<evidence type="ECO:0000313" key="4">
    <source>
        <dbReference type="Proteomes" id="UP000054053"/>
    </source>
</evidence>
<protein>
    <submittedName>
        <fullName evidence="1">Uncharacterized protein</fullName>
    </submittedName>
</protein>
<sequence length="185" mass="20554">MPPSESDILSHYLLLPAPLTAITTLDQFRTLFPRSWQPSPQIARLFRDLQAQRNQVLDNVTGNIGIEARMGAAMKREVLRAMLEEERGYFDAEIEIERALFGNASGAKSAKHTLRSVLPELQGAAGAMEVEIEKLQEEEEQLIVSITQTVDGLSDLRYGKLSNAELKSQVLEGLANLDDTCRSKT</sequence>
<dbReference type="Pfam" id="PF09447">
    <property type="entry name" value="Cnl2_NKP2"/>
    <property type="match status" value="1"/>
</dbReference>
<dbReference type="HOGENOM" id="CLU_077446_2_0_1"/>
<reference evidence="2" key="3">
    <citation type="submission" date="2020-03" db="EMBL/GenBank/DDBJ databases">
        <title>A mixture of massive structural variations and highly conserved coding sequences in Ustilaginoidea virens genome.</title>
        <authorList>
            <person name="Zhang K."/>
            <person name="Zhao Z."/>
            <person name="Zhang Z."/>
            <person name="Li Y."/>
            <person name="Hsiang T."/>
            <person name="Sun W."/>
        </authorList>
    </citation>
    <scope>NUCLEOTIDE SEQUENCE</scope>
    <source>
        <strain evidence="2">UV-8b</strain>
    </source>
</reference>
<gene>
    <name evidence="2" type="ORF">UV8b_00781</name>
    <name evidence="1" type="ORF">UVI_02012750</name>
</gene>
<dbReference type="KEGG" id="uvi:66061559"/>